<reference evidence="1" key="1">
    <citation type="submission" date="2020-08" db="EMBL/GenBank/DDBJ databases">
        <title>Multicomponent nature underlies the extraordinary mechanical properties of spider dragline silk.</title>
        <authorList>
            <person name="Kono N."/>
            <person name="Nakamura H."/>
            <person name="Mori M."/>
            <person name="Yoshida Y."/>
            <person name="Ohtoshi R."/>
            <person name="Malay A.D."/>
            <person name="Moran D.A.P."/>
            <person name="Tomita M."/>
            <person name="Numata K."/>
            <person name="Arakawa K."/>
        </authorList>
    </citation>
    <scope>NUCLEOTIDE SEQUENCE</scope>
</reference>
<protein>
    <submittedName>
        <fullName evidence="1">Uncharacterized protein</fullName>
    </submittedName>
</protein>
<accession>A0A8X6PJW6</accession>
<dbReference type="AlphaFoldDB" id="A0A8X6PJW6"/>
<evidence type="ECO:0000313" key="1">
    <source>
        <dbReference type="EMBL" id="GFT75154.1"/>
    </source>
</evidence>
<gene>
    <name evidence="1" type="ORF">NPIL_447531</name>
</gene>
<dbReference type="Proteomes" id="UP000887013">
    <property type="component" value="Unassembled WGS sequence"/>
</dbReference>
<organism evidence="1 2">
    <name type="scientific">Nephila pilipes</name>
    <name type="common">Giant wood spider</name>
    <name type="synonym">Nephila maculata</name>
    <dbReference type="NCBI Taxonomy" id="299642"/>
    <lineage>
        <taxon>Eukaryota</taxon>
        <taxon>Metazoa</taxon>
        <taxon>Ecdysozoa</taxon>
        <taxon>Arthropoda</taxon>
        <taxon>Chelicerata</taxon>
        <taxon>Arachnida</taxon>
        <taxon>Araneae</taxon>
        <taxon>Araneomorphae</taxon>
        <taxon>Entelegynae</taxon>
        <taxon>Araneoidea</taxon>
        <taxon>Nephilidae</taxon>
        <taxon>Nephila</taxon>
    </lineage>
</organism>
<evidence type="ECO:0000313" key="2">
    <source>
        <dbReference type="Proteomes" id="UP000887013"/>
    </source>
</evidence>
<proteinExistence type="predicted"/>
<sequence length="116" mass="12774">MRFSSHLGVVGRQYYCSGMVCCGELEGLLRHLPADPVDVDWRLHCSSANSMGAGEGKNDSLNSLLEADADRFGSNSIDSTDVYWQEISGILKLLFDGIILLQSFDGIVFDECFIHP</sequence>
<dbReference type="EMBL" id="BMAW01021876">
    <property type="protein sequence ID" value="GFT75154.1"/>
    <property type="molecule type" value="Genomic_DNA"/>
</dbReference>
<keyword evidence="2" id="KW-1185">Reference proteome</keyword>
<name>A0A8X6PJW6_NEPPI</name>
<comment type="caution">
    <text evidence="1">The sequence shown here is derived from an EMBL/GenBank/DDBJ whole genome shotgun (WGS) entry which is preliminary data.</text>
</comment>